<comment type="similarity">
    <text evidence="1">Belongs to the FHY3/FAR1 family.</text>
</comment>
<evidence type="ECO:0000313" key="2">
    <source>
        <dbReference type="EMBL" id="KAK8930696.1"/>
    </source>
</evidence>
<keyword evidence="1" id="KW-0479">Metal-binding</keyword>
<dbReference type="EMBL" id="JBBWWQ010000014">
    <property type="protein sequence ID" value="KAK8930696.1"/>
    <property type="molecule type" value="Genomic_DNA"/>
</dbReference>
<evidence type="ECO:0000256" key="1">
    <source>
        <dbReference type="RuleBase" id="RU367018"/>
    </source>
</evidence>
<dbReference type="AlphaFoldDB" id="A0AAP0B6M7"/>
<dbReference type="Proteomes" id="UP001418222">
    <property type="component" value="Unassembled WGS sequence"/>
</dbReference>
<comment type="function">
    <text evidence="1">Putative transcription activator involved in regulating light control of development.</text>
</comment>
<evidence type="ECO:0000313" key="3">
    <source>
        <dbReference type="Proteomes" id="UP001418222"/>
    </source>
</evidence>
<dbReference type="PANTHER" id="PTHR31669:SF302">
    <property type="entry name" value="PROTEIN FAR1-RELATED SEQUENCE"/>
    <property type="match status" value="1"/>
</dbReference>
<name>A0AAP0B6M7_9ASPA</name>
<organism evidence="2 3">
    <name type="scientific">Platanthera zijinensis</name>
    <dbReference type="NCBI Taxonomy" id="2320716"/>
    <lineage>
        <taxon>Eukaryota</taxon>
        <taxon>Viridiplantae</taxon>
        <taxon>Streptophyta</taxon>
        <taxon>Embryophyta</taxon>
        <taxon>Tracheophyta</taxon>
        <taxon>Spermatophyta</taxon>
        <taxon>Magnoliopsida</taxon>
        <taxon>Liliopsida</taxon>
        <taxon>Asparagales</taxon>
        <taxon>Orchidaceae</taxon>
        <taxon>Orchidoideae</taxon>
        <taxon>Orchideae</taxon>
        <taxon>Orchidinae</taxon>
        <taxon>Platanthera</taxon>
    </lineage>
</organism>
<keyword evidence="1" id="KW-0862">Zinc</keyword>
<dbReference type="InterPro" id="IPR031052">
    <property type="entry name" value="FHY3/FAR1"/>
</dbReference>
<dbReference type="PANTHER" id="PTHR31669">
    <property type="entry name" value="PROTEIN FAR1-RELATED SEQUENCE 10-RELATED"/>
    <property type="match status" value="1"/>
</dbReference>
<proteinExistence type="inferred from homology"/>
<gene>
    <name evidence="2" type="ORF">KSP39_PZI016721</name>
</gene>
<dbReference type="GO" id="GO:0005634">
    <property type="term" value="C:nucleus"/>
    <property type="evidence" value="ECO:0007669"/>
    <property type="project" value="UniProtKB-SubCell"/>
</dbReference>
<keyword evidence="1" id="KW-0539">Nucleus</keyword>
<protein>
    <recommendedName>
        <fullName evidence="1">Protein FAR1-RELATED SEQUENCE</fullName>
    </recommendedName>
</protein>
<accession>A0AAP0B6M7</accession>
<sequence>MVEGLIFSSAKVATAYNKDVLDLGILSTKRSESANNGLHGCSKATSSLVECFIGLEKLVSTWRRAELDEDFKCAQGSVSLKYKGNNLLKQVSKVYTRKMFSIFEKSFMEGAIGVSIVVAV</sequence>
<reference evidence="2 3" key="1">
    <citation type="journal article" date="2022" name="Nat. Plants">
        <title>Genomes of leafy and leafless Platanthera orchids illuminate the evolution of mycoheterotrophy.</title>
        <authorList>
            <person name="Li M.H."/>
            <person name="Liu K.W."/>
            <person name="Li Z."/>
            <person name="Lu H.C."/>
            <person name="Ye Q.L."/>
            <person name="Zhang D."/>
            <person name="Wang J.Y."/>
            <person name="Li Y.F."/>
            <person name="Zhong Z.M."/>
            <person name="Liu X."/>
            <person name="Yu X."/>
            <person name="Liu D.K."/>
            <person name="Tu X.D."/>
            <person name="Liu B."/>
            <person name="Hao Y."/>
            <person name="Liao X.Y."/>
            <person name="Jiang Y.T."/>
            <person name="Sun W.H."/>
            <person name="Chen J."/>
            <person name="Chen Y.Q."/>
            <person name="Ai Y."/>
            <person name="Zhai J.W."/>
            <person name="Wu S.S."/>
            <person name="Zhou Z."/>
            <person name="Hsiao Y.Y."/>
            <person name="Wu W.L."/>
            <person name="Chen Y.Y."/>
            <person name="Lin Y.F."/>
            <person name="Hsu J.L."/>
            <person name="Li C.Y."/>
            <person name="Wang Z.W."/>
            <person name="Zhao X."/>
            <person name="Zhong W.Y."/>
            <person name="Ma X.K."/>
            <person name="Ma L."/>
            <person name="Huang J."/>
            <person name="Chen G.Z."/>
            <person name="Huang M.Z."/>
            <person name="Huang L."/>
            <person name="Peng D.H."/>
            <person name="Luo Y.B."/>
            <person name="Zou S.Q."/>
            <person name="Chen S.P."/>
            <person name="Lan S."/>
            <person name="Tsai W.C."/>
            <person name="Van de Peer Y."/>
            <person name="Liu Z.J."/>
        </authorList>
    </citation>
    <scope>NUCLEOTIDE SEQUENCE [LARGE SCALE GENOMIC DNA]</scope>
    <source>
        <strain evidence="2">Lor287</strain>
    </source>
</reference>
<dbReference type="GO" id="GO:0006355">
    <property type="term" value="P:regulation of DNA-templated transcription"/>
    <property type="evidence" value="ECO:0007669"/>
    <property type="project" value="UniProtKB-UniRule"/>
</dbReference>
<comment type="caution">
    <text evidence="2">The sequence shown here is derived from an EMBL/GenBank/DDBJ whole genome shotgun (WGS) entry which is preliminary data.</text>
</comment>
<keyword evidence="3" id="KW-1185">Reference proteome</keyword>
<dbReference type="GO" id="GO:0008270">
    <property type="term" value="F:zinc ion binding"/>
    <property type="evidence" value="ECO:0007669"/>
    <property type="project" value="UniProtKB-UniRule"/>
</dbReference>
<keyword evidence="1" id="KW-0863">Zinc-finger</keyword>
<comment type="subcellular location">
    <subcellularLocation>
        <location evidence="1">Nucleus</location>
    </subcellularLocation>
</comment>